<feature type="domain" description="LOB" evidence="2">
    <location>
        <begin position="16"/>
        <end position="117"/>
    </location>
</feature>
<dbReference type="GO" id="GO:0005634">
    <property type="term" value="C:nucleus"/>
    <property type="evidence" value="ECO:0000318"/>
    <property type="project" value="GO_Central"/>
</dbReference>
<dbReference type="PANTHER" id="PTHR31301:SF19">
    <property type="entry name" value="LOB DOMAIN-CONTAINING PROTEIN 2"/>
    <property type="match status" value="1"/>
</dbReference>
<dbReference type="InParanoid" id="B9SGN1"/>
<dbReference type="PROSITE" id="PS50891">
    <property type="entry name" value="LOB"/>
    <property type="match status" value="1"/>
</dbReference>
<dbReference type="EMBL" id="EQ973954">
    <property type="protein sequence ID" value="EEF37277.1"/>
    <property type="molecule type" value="Genomic_DNA"/>
</dbReference>
<evidence type="ECO:0000256" key="1">
    <source>
        <dbReference type="ARBA" id="ARBA00005474"/>
    </source>
</evidence>
<dbReference type="OrthoDB" id="913402at2759"/>
<dbReference type="AlphaFoldDB" id="B9SGN1"/>
<reference evidence="4" key="1">
    <citation type="journal article" date="2010" name="Nat. Biotechnol.">
        <title>Draft genome sequence of the oilseed species Ricinus communis.</title>
        <authorList>
            <person name="Chan A.P."/>
            <person name="Crabtree J."/>
            <person name="Zhao Q."/>
            <person name="Lorenzi H."/>
            <person name="Orvis J."/>
            <person name="Puiu D."/>
            <person name="Melake-Berhan A."/>
            <person name="Jones K.M."/>
            <person name="Redman J."/>
            <person name="Chen G."/>
            <person name="Cahoon E.B."/>
            <person name="Gedil M."/>
            <person name="Stanke M."/>
            <person name="Haas B.J."/>
            <person name="Wortman J.R."/>
            <person name="Fraser-Liggett C.M."/>
            <person name="Ravel J."/>
            <person name="Rabinowicz P.D."/>
        </authorList>
    </citation>
    <scope>NUCLEOTIDE SEQUENCE [LARGE SCALE GENOMIC DNA]</scope>
    <source>
        <strain evidence="4">cv. Hale</strain>
    </source>
</reference>
<evidence type="ECO:0000313" key="3">
    <source>
        <dbReference type="EMBL" id="EEF37277.1"/>
    </source>
</evidence>
<dbReference type="KEGG" id="rcu:8264235"/>
<organism evidence="3 4">
    <name type="scientific">Ricinus communis</name>
    <name type="common">Castor bean</name>
    <dbReference type="NCBI Taxonomy" id="3988"/>
    <lineage>
        <taxon>Eukaryota</taxon>
        <taxon>Viridiplantae</taxon>
        <taxon>Streptophyta</taxon>
        <taxon>Embryophyta</taxon>
        <taxon>Tracheophyta</taxon>
        <taxon>Spermatophyta</taxon>
        <taxon>Magnoliopsida</taxon>
        <taxon>eudicotyledons</taxon>
        <taxon>Gunneridae</taxon>
        <taxon>Pentapetalae</taxon>
        <taxon>rosids</taxon>
        <taxon>fabids</taxon>
        <taxon>Malpighiales</taxon>
        <taxon>Euphorbiaceae</taxon>
        <taxon>Acalyphoideae</taxon>
        <taxon>Acalypheae</taxon>
        <taxon>Ricinus</taxon>
    </lineage>
</organism>
<dbReference type="STRING" id="3988.B9SGN1"/>
<proteinExistence type="inferred from homology"/>
<dbReference type="Pfam" id="PF03195">
    <property type="entry name" value="LOB"/>
    <property type="match status" value="1"/>
</dbReference>
<protein>
    <submittedName>
        <fullName evidence="3">LOB, putative</fullName>
    </submittedName>
</protein>
<name>B9SGN1_RICCO</name>
<dbReference type="PANTHER" id="PTHR31301">
    <property type="entry name" value="LOB DOMAIN-CONTAINING PROTEIN 4-RELATED"/>
    <property type="match status" value="1"/>
</dbReference>
<gene>
    <name evidence="3" type="ORF">RCOM_0554390</name>
</gene>
<evidence type="ECO:0000259" key="2">
    <source>
        <dbReference type="PROSITE" id="PS50891"/>
    </source>
</evidence>
<dbReference type="InterPro" id="IPR004883">
    <property type="entry name" value="LOB"/>
</dbReference>
<keyword evidence="4" id="KW-1185">Reference proteome</keyword>
<dbReference type="Proteomes" id="UP000008311">
    <property type="component" value="Unassembled WGS sequence"/>
</dbReference>
<sequence>MQRNGNNGTAVPGTHAACASCKHQRKKCGEDCILHPYFPAEKSQEFQAVHRVFGVSNVMKLIRSVGVEDRQRLAESLIWEASCRQKDPVLGPFGEYTKVSDELKLYKTHMLTQTHQHHQLVTVANHQNQLLMPPTPPQQSMMYKPPIGWHGANGMKSAGIGRGGGGGYAYSHDNGNIDPASCTYTNFSYNNNNNVQGLDKVKKQERDVSTRLVTSQQPLQQQHHSVTNSFSEQQYYLSGQYGSINGKKMDTTLWETGP</sequence>
<evidence type="ECO:0000313" key="4">
    <source>
        <dbReference type="Proteomes" id="UP000008311"/>
    </source>
</evidence>
<dbReference type="eggNOG" id="ENOG502S1XJ">
    <property type="taxonomic scope" value="Eukaryota"/>
</dbReference>
<accession>B9SGN1</accession>
<dbReference type="GO" id="GO:0001216">
    <property type="term" value="F:DNA-binding transcription activator activity"/>
    <property type="evidence" value="ECO:0000318"/>
    <property type="project" value="GO_Central"/>
</dbReference>
<comment type="similarity">
    <text evidence="1">Belongs to the LOB domain-containing protein family.</text>
</comment>
<dbReference type="GO" id="GO:0006355">
    <property type="term" value="P:regulation of DNA-templated transcription"/>
    <property type="evidence" value="ECO:0000318"/>
    <property type="project" value="GO_Central"/>
</dbReference>